<gene>
    <name evidence="9" type="ORF">GSOID_T00017309001</name>
</gene>
<dbReference type="InParanoid" id="E4XQ17"/>
<dbReference type="Gene3D" id="3.40.50.300">
    <property type="entry name" value="P-loop containing nucleotide triphosphate hydrolases"/>
    <property type="match status" value="2"/>
</dbReference>
<evidence type="ECO:0000256" key="6">
    <source>
        <dbReference type="ARBA" id="ARBA00023136"/>
    </source>
</evidence>
<dbReference type="GO" id="GO:0005524">
    <property type="term" value="F:ATP binding"/>
    <property type="evidence" value="ECO:0007669"/>
    <property type="project" value="UniProtKB-KW"/>
</dbReference>
<keyword evidence="10" id="KW-1185">Reference proteome</keyword>
<keyword evidence="6 7" id="KW-0472">Membrane</keyword>
<keyword evidence="5 7" id="KW-1133">Transmembrane helix</keyword>
<dbReference type="InterPro" id="IPR017871">
    <property type="entry name" value="ABC_transporter-like_CS"/>
</dbReference>
<evidence type="ECO:0000313" key="10">
    <source>
        <dbReference type="Proteomes" id="UP000001307"/>
    </source>
</evidence>
<keyword evidence="4" id="KW-0067">ATP-binding</keyword>
<evidence type="ECO:0000256" key="1">
    <source>
        <dbReference type="ARBA" id="ARBA00004141"/>
    </source>
</evidence>
<feature type="domain" description="ABC transporter" evidence="8">
    <location>
        <begin position="1193"/>
        <end position="1423"/>
    </location>
</feature>
<dbReference type="FunFam" id="3.40.50.300:FF:002470">
    <property type="entry name" value="ABC transporter, putative"/>
    <property type="match status" value="1"/>
</dbReference>
<protein>
    <recommendedName>
        <fullName evidence="8">ABC transporter domain-containing protein</fullName>
    </recommendedName>
</protein>
<dbReference type="GO" id="GO:0016887">
    <property type="term" value="F:ATP hydrolysis activity"/>
    <property type="evidence" value="ECO:0007669"/>
    <property type="project" value="InterPro"/>
</dbReference>
<dbReference type="InterPro" id="IPR026082">
    <property type="entry name" value="ABCA"/>
</dbReference>
<dbReference type="InterPro" id="IPR003593">
    <property type="entry name" value="AAA+_ATPase"/>
</dbReference>
<keyword evidence="2 7" id="KW-0812">Transmembrane</keyword>
<evidence type="ECO:0000256" key="7">
    <source>
        <dbReference type="SAM" id="Phobius"/>
    </source>
</evidence>
<organism evidence="9">
    <name type="scientific">Oikopleura dioica</name>
    <name type="common">Tunicate</name>
    <dbReference type="NCBI Taxonomy" id="34765"/>
    <lineage>
        <taxon>Eukaryota</taxon>
        <taxon>Metazoa</taxon>
        <taxon>Chordata</taxon>
        <taxon>Tunicata</taxon>
        <taxon>Appendicularia</taxon>
        <taxon>Copelata</taxon>
        <taxon>Oikopleuridae</taxon>
        <taxon>Oikopleura</taxon>
    </lineage>
</organism>
<evidence type="ECO:0000313" key="9">
    <source>
        <dbReference type="EMBL" id="CBY11903.1"/>
    </source>
</evidence>
<feature type="transmembrane region" description="Helical" evidence="7">
    <location>
        <begin position="361"/>
        <end position="394"/>
    </location>
</feature>
<dbReference type="GO" id="GO:0140359">
    <property type="term" value="F:ABC-type transporter activity"/>
    <property type="evidence" value="ECO:0007669"/>
    <property type="project" value="InterPro"/>
</dbReference>
<dbReference type="PANTHER" id="PTHR19229">
    <property type="entry name" value="ATP-BINDING CASSETTE TRANSPORTER SUBFAMILY A ABCA"/>
    <property type="match status" value="1"/>
</dbReference>
<dbReference type="PANTHER" id="PTHR19229:SF250">
    <property type="entry name" value="ABC TRANSPORTER DOMAIN-CONTAINING PROTEIN-RELATED"/>
    <property type="match status" value="1"/>
</dbReference>
<comment type="subcellular location">
    <subcellularLocation>
        <location evidence="1">Membrane</location>
        <topology evidence="1">Multi-pass membrane protein</topology>
    </subcellularLocation>
</comment>
<dbReference type="SMART" id="SM00382">
    <property type="entry name" value="AAA"/>
    <property type="match status" value="2"/>
</dbReference>
<proteinExistence type="predicted"/>
<dbReference type="PROSITE" id="PS00211">
    <property type="entry name" value="ABC_TRANSPORTER_1"/>
    <property type="match status" value="2"/>
</dbReference>
<dbReference type="Proteomes" id="UP000001307">
    <property type="component" value="Unassembled WGS sequence"/>
</dbReference>
<evidence type="ECO:0000256" key="3">
    <source>
        <dbReference type="ARBA" id="ARBA00022741"/>
    </source>
</evidence>
<feature type="transmembrane region" description="Helical" evidence="7">
    <location>
        <begin position="457"/>
        <end position="478"/>
    </location>
</feature>
<evidence type="ECO:0000259" key="8">
    <source>
        <dbReference type="PROSITE" id="PS50893"/>
    </source>
</evidence>
<dbReference type="InterPro" id="IPR027417">
    <property type="entry name" value="P-loop_NTPase"/>
</dbReference>
<dbReference type="InterPro" id="IPR013525">
    <property type="entry name" value="ABC2_TM"/>
</dbReference>
<dbReference type="GO" id="GO:0005319">
    <property type="term" value="F:lipid transporter activity"/>
    <property type="evidence" value="ECO:0007669"/>
    <property type="project" value="TreeGrafter"/>
</dbReference>
<evidence type="ECO:0000256" key="2">
    <source>
        <dbReference type="ARBA" id="ARBA00022692"/>
    </source>
</evidence>
<dbReference type="SUPFAM" id="SSF52540">
    <property type="entry name" value="P-loop containing nucleoside triphosphate hydrolases"/>
    <property type="match status" value="2"/>
</dbReference>
<feature type="transmembrane region" description="Helical" evidence="7">
    <location>
        <begin position="1014"/>
        <end position="1035"/>
    </location>
</feature>
<dbReference type="CDD" id="cd03263">
    <property type="entry name" value="ABC_subfamily_A"/>
    <property type="match status" value="2"/>
</dbReference>
<dbReference type="EMBL" id="FN653099">
    <property type="protein sequence ID" value="CBY11903.1"/>
    <property type="molecule type" value="Genomic_DNA"/>
</dbReference>
<dbReference type="FunFam" id="3.40.50.300:FF:000933">
    <property type="entry name" value="ABC transporter A family member 7"/>
    <property type="match status" value="1"/>
</dbReference>
<evidence type="ECO:0000256" key="4">
    <source>
        <dbReference type="ARBA" id="ARBA00022840"/>
    </source>
</evidence>
<keyword evidence="3" id="KW-0547">Nucleotide-binding</keyword>
<name>E4XQ17_OIKDI</name>
<dbReference type="Pfam" id="PF00005">
    <property type="entry name" value="ABC_tran"/>
    <property type="match status" value="2"/>
</dbReference>
<feature type="transmembrane region" description="Helical" evidence="7">
    <location>
        <begin position="32"/>
        <end position="54"/>
    </location>
</feature>
<reference evidence="9" key="1">
    <citation type="journal article" date="2010" name="Science">
        <title>Plasticity of animal genome architecture unmasked by rapid evolution of a pelagic tunicate.</title>
        <authorList>
            <person name="Denoeud F."/>
            <person name="Henriet S."/>
            <person name="Mungpakdee S."/>
            <person name="Aury J.M."/>
            <person name="Da Silva C."/>
            <person name="Brinkmann H."/>
            <person name="Mikhaleva J."/>
            <person name="Olsen L.C."/>
            <person name="Jubin C."/>
            <person name="Canestro C."/>
            <person name="Bouquet J.M."/>
            <person name="Danks G."/>
            <person name="Poulain J."/>
            <person name="Campsteijn C."/>
            <person name="Adamski M."/>
            <person name="Cross I."/>
            <person name="Yadetie F."/>
            <person name="Muffato M."/>
            <person name="Louis A."/>
            <person name="Butcher S."/>
            <person name="Tsagkogeorga G."/>
            <person name="Konrad A."/>
            <person name="Singh S."/>
            <person name="Jensen M.F."/>
            <person name="Cong E.H."/>
            <person name="Eikeseth-Otteraa H."/>
            <person name="Noel B."/>
            <person name="Anthouard V."/>
            <person name="Porcel B.M."/>
            <person name="Kachouri-Lafond R."/>
            <person name="Nishino A."/>
            <person name="Ugolini M."/>
            <person name="Chourrout P."/>
            <person name="Nishida H."/>
            <person name="Aasland R."/>
            <person name="Huzurbazar S."/>
            <person name="Westhof E."/>
            <person name="Delsuc F."/>
            <person name="Lehrach H."/>
            <person name="Reinhardt R."/>
            <person name="Weissenbach J."/>
            <person name="Roy S.W."/>
            <person name="Artiguenave F."/>
            <person name="Postlethwait J.H."/>
            <person name="Manak J.R."/>
            <person name="Thompson E.M."/>
            <person name="Jaillon O."/>
            <person name="Du Pasquier L."/>
            <person name="Boudinot P."/>
            <person name="Liberles D.A."/>
            <person name="Volff J.N."/>
            <person name="Philippe H."/>
            <person name="Lenhard B."/>
            <person name="Roest Crollius H."/>
            <person name="Wincker P."/>
            <person name="Chourrout D."/>
        </authorList>
    </citation>
    <scope>NUCLEOTIDE SEQUENCE [LARGE SCALE GENOMIC DNA]</scope>
</reference>
<feature type="transmembrane region" description="Helical" evidence="7">
    <location>
        <begin position="1047"/>
        <end position="1066"/>
    </location>
</feature>
<feature type="transmembrane region" description="Helical" evidence="7">
    <location>
        <begin position="982"/>
        <end position="1002"/>
    </location>
</feature>
<dbReference type="Pfam" id="PF12698">
    <property type="entry name" value="ABC2_membrane_3"/>
    <property type="match status" value="2"/>
</dbReference>
<dbReference type="PROSITE" id="PS50893">
    <property type="entry name" value="ABC_TRANSPORTER_2"/>
    <property type="match status" value="2"/>
</dbReference>
<feature type="transmembrane region" description="Helical" evidence="7">
    <location>
        <begin position="889"/>
        <end position="913"/>
    </location>
</feature>
<accession>E4XQ17</accession>
<dbReference type="GO" id="GO:0016020">
    <property type="term" value="C:membrane"/>
    <property type="evidence" value="ECO:0007669"/>
    <property type="project" value="UniProtKB-SubCell"/>
</dbReference>
<dbReference type="InterPro" id="IPR003439">
    <property type="entry name" value="ABC_transporter-like_ATP-bd"/>
</dbReference>
<feature type="domain" description="ABC transporter" evidence="8">
    <location>
        <begin position="535"/>
        <end position="770"/>
    </location>
</feature>
<evidence type="ECO:0000256" key="5">
    <source>
        <dbReference type="ARBA" id="ARBA00022989"/>
    </source>
</evidence>
<dbReference type="OrthoDB" id="6512918at2759"/>
<feature type="transmembrane region" description="Helical" evidence="7">
    <location>
        <begin position="925"/>
        <end position="945"/>
    </location>
</feature>
<feature type="transmembrane region" description="Helical" evidence="7">
    <location>
        <begin position="320"/>
        <end position="340"/>
    </location>
</feature>
<sequence>MEKDKDKKKPSPFRHLFILLKKSLLIQSRHKLGTFFELFLPVLFGSLLIIGRYFGDVEEIENITAWDTYNPRELSTRNRINLCRYDETTNQTIPQMDIAYAPESNAAKAIMDRVKEEISDYNAPFFPPFNPLQPVIMPFLACPPTNEFFEFDNATEEDITAYLQTFVQVSWNLTAYATETALTDFIKTSEKTDQIFMGIVFNEDSWSGDDVPNTLDYKIRPLAVARSETSSQGFASARGWLTDLLYPQRRRQAGPRSGADATGGSPYYAAEGFLYFQYLINDAFSKEKNAESGIGPVEMKRFPYPEYTLDSLMVVLQSQLAFIVLISTLYLSSGTAKTLVIEKETRLKEYMLMMGLKRNTLWLATWLFAFFKFLITATSTSAAVATGGVTFLMFIPYRFLQINGSSTPYGAKLLCSLFPPVSLALGLETLGNWEIAGEGVQFSNFFTPISTTNPTNFGTQMVMLLIDTLLYFLLGLYVDTIRPGQWGIPKPWNFFCMPSYWSPPKKNQVDASNEMITENPLEQKLPTGVSKESGFRLRNLVKEFEDKGKDKPFRAVDNLSIDAYQNEITVLLGPNGAGKSTTINMMSGMLVADTGTCEVGGHNITTNPWAARASLGLCPQHDILIAELTVQEHLVFFAEIKGFTNEQAKTEAQTLADDIQLGKKRKVASAKLSGGMKRKLSIGIALCGGSKHLILDEPSSGIDVRARRELWKILEKYRRTHSMLLSTHYMDEAEQLADRIIIMARGSVQCSGSVLFLKEKLGTGYHLTMTMSESTEFNSLERTVRNVCKNAYVEKIYGQECDFILPFEDVEKFPELFEILEKSSETLGVSSFADLEAKRSVTSAVVNDEILKSMTEKIELETGVRLRFQQFRGSFIKCMYHSIRNIKTILTSLFFPAFFVILAVVVIGFIPTIDSGTSVSQDTSYAVQGYIVTFYCIIGMMIMYAQFSMLPCKEREQGVKVMQKCSGAPLWVTWAANYCWDILNALLPNILIVVILVIAAQWLQGLESFADEAFALWLGIFLTSLAIIPCVYCLSFLFTNPANASNYIGFLNFGLGIITFITYSILSDLDSITEGTRDAIDRIFSLFPQYCFARILFIIYYNGNIYKACEENEITRLACKDAGFVYVKDVLTLEEGTQSFQRLINTIKKAICGRKRSVDDQEGIIQFEDDSDVIDVAQKVNANAAQLTKDHSLVVDNLEKSYGGFRAVKGVSFMVKPNSCFGLLGPNGAGKTSTFKMLTGEESVSKGEAFINGLEIQKDRFGSLREFGYCPQFDALLQQLTGRETLYLYARLRGVPEKVLPKMVDNLIELVGIKQYAERPSSTYSGGNKRKLSVAIALTGYPRVTIMDEPSCGLDPGARRQLWSVILSVMKTGASVLLTSHSMEETAALCDELAIMVNGRLRCIGGQQHLKTKFGKGVEIEVQLTEGGNAENAQKEIMSKLPFMELKEVNQSFISFRAATGVQLSTLFKELQATKKAGVIAGYTVDQPTLEQIFIDLTGIEEK</sequence>